<dbReference type="PANTHER" id="PTHR30383">
    <property type="entry name" value="THIOESTERASE 1/PROTEASE 1/LYSOPHOSPHOLIPASE L1"/>
    <property type="match status" value="1"/>
</dbReference>
<evidence type="ECO:0000313" key="3">
    <source>
        <dbReference type="EMBL" id="KAJ5377735.1"/>
    </source>
</evidence>
<dbReference type="OrthoDB" id="6123at2759"/>
<dbReference type="Pfam" id="PF13517">
    <property type="entry name" value="FG-GAP_3"/>
    <property type="match status" value="1"/>
</dbReference>
<evidence type="ECO:0000313" key="4">
    <source>
        <dbReference type="Proteomes" id="UP001147782"/>
    </source>
</evidence>
<dbReference type="SUPFAM" id="SSF69318">
    <property type="entry name" value="Integrin alpha N-terminal domain"/>
    <property type="match status" value="1"/>
</dbReference>
<organism evidence="3 4">
    <name type="scientific">Penicillium cataractarum</name>
    <dbReference type="NCBI Taxonomy" id="2100454"/>
    <lineage>
        <taxon>Eukaryota</taxon>
        <taxon>Fungi</taxon>
        <taxon>Dikarya</taxon>
        <taxon>Ascomycota</taxon>
        <taxon>Pezizomycotina</taxon>
        <taxon>Eurotiomycetes</taxon>
        <taxon>Eurotiomycetidae</taxon>
        <taxon>Eurotiales</taxon>
        <taxon>Aspergillaceae</taxon>
        <taxon>Penicillium</taxon>
    </lineage>
</organism>
<protein>
    <recommendedName>
        <fullName evidence="2">SGNH hydrolase-type esterase domain-containing protein</fullName>
    </recommendedName>
</protein>
<gene>
    <name evidence="3" type="ORF">N7496_005144</name>
</gene>
<feature type="domain" description="SGNH hydrolase-type esterase" evidence="2">
    <location>
        <begin position="59"/>
        <end position="235"/>
    </location>
</feature>
<dbReference type="InterPro" id="IPR013830">
    <property type="entry name" value="SGNH_hydro"/>
</dbReference>
<keyword evidence="4" id="KW-1185">Reference proteome</keyword>
<dbReference type="InterPro" id="IPR013517">
    <property type="entry name" value="FG-GAP"/>
</dbReference>
<sequence>MALGWLGQRRIVARRWNAWVTLFMTLMLGVTSNAAALATKTLQPRAPIADGIELRVLPIGDSITWGAQSSDDAGYRKYLHDMLDARGNEVDFVGSVTSGTDLADNEHEGHRGETIEGITHDSLTGIYAATNIVLLHAGTNDMKGDVDVANAPSRLGDLIDLIFEHSEDAVLLVCQIIPSTTSAYQTRIDDFNAALPALVEDYTAKGKKVALVAMNKALTTADLADNLHPNDGGYKKMADAYYAAIEAVDEKGWISKPGEYLSPPTNSTSSEGCKATPSWYNVGRIATGAKVATSDGLFQPSWYKKGVIAEGACPRAQLHFMDLDGDGLKDYACVDPTTGATDVWLNIPDADGKSSGSWNKLGEVATGAKGRDGRGVMFADLNGDGRDDYIYADPDTGDVSAWINRLKSDSGVWQWQSLGRIAGGVGATNDTLQMVDIDGDGRADFCLVNQSTGEVTGWLNTGADVMPDYYKLGVIATGGSAAPGTTVYLGDFTGEGRADYMIAGEGGKVKAMTNRLRETTLIPRWLDAFVLAEGPDGAEQDQVRLVDMTGDGRVDYLLVDETTGKVTLWENNGTGGKYQPGEGVILCDLDGDGTSDYFWVDHTGKGWGYLNTGKGTDNWNDLGQIAYGDHKRENIRMARLTSSKRADYVVLDETTGQAEWFENLGPDQGWGWRSRGEIAAGPKTTIETQFGWQFKAKNVRFAE</sequence>
<name>A0A9W9SG16_9EURO</name>
<dbReference type="Proteomes" id="UP001147782">
    <property type="component" value="Unassembled WGS sequence"/>
</dbReference>
<dbReference type="SUPFAM" id="SSF52266">
    <property type="entry name" value="SGNH hydrolase"/>
    <property type="match status" value="1"/>
</dbReference>
<evidence type="ECO:0000259" key="2">
    <source>
        <dbReference type="Pfam" id="PF13472"/>
    </source>
</evidence>
<accession>A0A9W9SG16</accession>
<dbReference type="InterPro" id="IPR051532">
    <property type="entry name" value="Ester_Hydrolysis_Enzymes"/>
</dbReference>
<dbReference type="Gene3D" id="2.130.10.130">
    <property type="entry name" value="Integrin alpha, N-terminal"/>
    <property type="match status" value="1"/>
</dbReference>
<dbReference type="PANTHER" id="PTHR30383:SF5">
    <property type="entry name" value="SGNH HYDROLASE-TYPE ESTERASE DOMAIN-CONTAINING PROTEIN"/>
    <property type="match status" value="1"/>
</dbReference>
<dbReference type="AlphaFoldDB" id="A0A9W9SG16"/>
<dbReference type="Gene3D" id="3.40.50.1110">
    <property type="entry name" value="SGNH hydrolase"/>
    <property type="match status" value="1"/>
</dbReference>
<evidence type="ECO:0000256" key="1">
    <source>
        <dbReference type="ARBA" id="ARBA00022729"/>
    </source>
</evidence>
<dbReference type="GO" id="GO:0004622">
    <property type="term" value="F:phosphatidylcholine lysophospholipase activity"/>
    <property type="evidence" value="ECO:0007669"/>
    <property type="project" value="TreeGrafter"/>
</dbReference>
<dbReference type="InterPro" id="IPR036514">
    <property type="entry name" value="SGNH_hydro_sf"/>
</dbReference>
<dbReference type="GeneID" id="81437252"/>
<reference evidence="3" key="1">
    <citation type="submission" date="2022-11" db="EMBL/GenBank/DDBJ databases">
        <authorList>
            <person name="Petersen C."/>
        </authorList>
    </citation>
    <scope>NUCLEOTIDE SEQUENCE</scope>
    <source>
        <strain evidence="3">IBT 29864</strain>
    </source>
</reference>
<dbReference type="Pfam" id="PF13472">
    <property type="entry name" value="Lipase_GDSL_2"/>
    <property type="match status" value="1"/>
</dbReference>
<reference evidence="3" key="2">
    <citation type="journal article" date="2023" name="IMA Fungus">
        <title>Comparative genomic study of the Penicillium genus elucidates a diverse pangenome and 15 lateral gene transfer events.</title>
        <authorList>
            <person name="Petersen C."/>
            <person name="Sorensen T."/>
            <person name="Nielsen M.R."/>
            <person name="Sondergaard T.E."/>
            <person name="Sorensen J.L."/>
            <person name="Fitzpatrick D.A."/>
            <person name="Frisvad J.C."/>
            <person name="Nielsen K.L."/>
        </authorList>
    </citation>
    <scope>NUCLEOTIDE SEQUENCE</scope>
    <source>
        <strain evidence="3">IBT 29864</strain>
    </source>
</reference>
<dbReference type="RefSeq" id="XP_056556598.1">
    <property type="nucleotide sequence ID" value="XM_056698073.1"/>
</dbReference>
<dbReference type="InterPro" id="IPR028994">
    <property type="entry name" value="Integrin_alpha_N"/>
</dbReference>
<dbReference type="CDD" id="cd01833">
    <property type="entry name" value="XynB_like"/>
    <property type="match status" value="1"/>
</dbReference>
<keyword evidence="1" id="KW-0732">Signal</keyword>
<proteinExistence type="predicted"/>
<comment type="caution">
    <text evidence="3">The sequence shown here is derived from an EMBL/GenBank/DDBJ whole genome shotgun (WGS) entry which is preliminary data.</text>
</comment>
<dbReference type="EMBL" id="JAPZBS010000004">
    <property type="protein sequence ID" value="KAJ5377735.1"/>
    <property type="molecule type" value="Genomic_DNA"/>
</dbReference>